<comment type="caution">
    <text evidence="1">The sequence shown here is derived from an EMBL/GenBank/DDBJ whole genome shotgun (WGS) entry which is preliminary data.</text>
</comment>
<protein>
    <submittedName>
        <fullName evidence="1">Uncharacterized protein</fullName>
    </submittedName>
</protein>
<dbReference type="Proteomes" id="UP001610334">
    <property type="component" value="Unassembled WGS sequence"/>
</dbReference>
<proteinExistence type="predicted"/>
<reference evidence="1 2" key="1">
    <citation type="submission" date="2024-07" db="EMBL/GenBank/DDBJ databases">
        <title>Section-level genome sequencing and comparative genomics of Aspergillus sections Usti and Cavernicolus.</title>
        <authorList>
            <consortium name="Lawrence Berkeley National Laboratory"/>
            <person name="Nybo J.L."/>
            <person name="Vesth T.C."/>
            <person name="Theobald S."/>
            <person name="Frisvad J.C."/>
            <person name="Larsen T.O."/>
            <person name="Kjaerboelling I."/>
            <person name="Rothschild-Mancinelli K."/>
            <person name="Lyhne E.K."/>
            <person name="Kogle M.E."/>
            <person name="Barry K."/>
            <person name="Clum A."/>
            <person name="Na H."/>
            <person name="Ledsgaard L."/>
            <person name="Lin J."/>
            <person name="Lipzen A."/>
            <person name="Kuo A."/>
            <person name="Riley R."/>
            <person name="Mondo S."/>
            <person name="Labutti K."/>
            <person name="Haridas S."/>
            <person name="Pangalinan J."/>
            <person name="Salamov A.A."/>
            <person name="Simmons B.A."/>
            <person name="Magnuson J.K."/>
            <person name="Chen J."/>
            <person name="Drula E."/>
            <person name="Henrissat B."/>
            <person name="Wiebenga A."/>
            <person name="Lubbers R.J."/>
            <person name="Gomes A.C."/>
            <person name="Makela M.R."/>
            <person name="Stajich J."/>
            <person name="Grigoriev I.V."/>
            <person name="Mortensen U.H."/>
            <person name="De Vries R.P."/>
            <person name="Baker S.E."/>
            <person name="Andersen M.R."/>
        </authorList>
    </citation>
    <scope>NUCLEOTIDE SEQUENCE [LARGE SCALE GENOMIC DNA]</scope>
    <source>
        <strain evidence="1 2">CBS 588.65</strain>
    </source>
</reference>
<name>A0ABR4H8E3_9EURO</name>
<dbReference type="EMBL" id="JBFXLT010000057">
    <property type="protein sequence ID" value="KAL2811529.1"/>
    <property type="molecule type" value="Genomic_DNA"/>
</dbReference>
<accession>A0ABR4H8E3</accession>
<keyword evidence="2" id="KW-1185">Reference proteome</keyword>
<evidence type="ECO:0000313" key="1">
    <source>
        <dbReference type="EMBL" id="KAL2811529.1"/>
    </source>
</evidence>
<organism evidence="1 2">
    <name type="scientific">Aspergillus granulosus</name>
    <dbReference type="NCBI Taxonomy" id="176169"/>
    <lineage>
        <taxon>Eukaryota</taxon>
        <taxon>Fungi</taxon>
        <taxon>Dikarya</taxon>
        <taxon>Ascomycota</taxon>
        <taxon>Pezizomycotina</taxon>
        <taxon>Eurotiomycetes</taxon>
        <taxon>Eurotiomycetidae</taxon>
        <taxon>Eurotiales</taxon>
        <taxon>Aspergillaceae</taxon>
        <taxon>Aspergillus</taxon>
        <taxon>Aspergillus subgen. Nidulantes</taxon>
    </lineage>
</organism>
<evidence type="ECO:0000313" key="2">
    <source>
        <dbReference type="Proteomes" id="UP001610334"/>
    </source>
</evidence>
<sequence>MVPIALACLMEYIITHDMSCLAMPFQIFAIVFYSRRLAGSLPNNPVQTSAGHSDISKNYLTRSTRYTPASSWGL</sequence>
<gene>
    <name evidence="1" type="ORF">BJX63DRAFT_399150</name>
</gene>